<comment type="caution">
    <text evidence="1">The sequence shown here is derived from an EMBL/GenBank/DDBJ whole genome shotgun (WGS) entry which is preliminary data.</text>
</comment>
<organism evidence="1 2">
    <name type="scientific">Anaerotruncus colihominis DSM 17241</name>
    <dbReference type="NCBI Taxonomy" id="445972"/>
    <lineage>
        <taxon>Bacteria</taxon>
        <taxon>Bacillati</taxon>
        <taxon>Bacillota</taxon>
        <taxon>Clostridia</taxon>
        <taxon>Eubacteriales</taxon>
        <taxon>Oscillospiraceae</taxon>
        <taxon>Anaerotruncus</taxon>
    </lineage>
</organism>
<reference evidence="1" key="2">
    <citation type="submission" date="2013-09" db="EMBL/GenBank/DDBJ databases">
        <title>Draft genome sequence of Anaerotruncus colihominis(DSM 17241).</title>
        <authorList>
            <person name="Sudarsanam P."/>
            <person name="Ley R."/>
            <person name="Guruge J."/>
            <person name="Turnbaugh P.J."/>
            <person name="Mahowald M."/>
            <person name="Liep D."/>
            <person name="Gordon J."/>
        </authorList>
    </citation>
    <scope>NUCLEOTIDE SEQUENCE</scope>
    <source>
        <strain evidence="1">DSM 17241</strain>
    </source>
</reference>
<keyword evidence="2" id="KW-1185">Reference proteome</keyword>
<proteinExistence type="predicted"/>
<dbReference type="AlphaFoldDB" id="B0PA44"/>
<reference evidence="1" key="1">
    <citation type="submission" date="2007-11" db="EMBL/GenBank/DDBJ databases">
        <authorList>
            <person name="Fulton L."/>
            <person name="Clifton S."/>
            <person name="Fulton B."/>
            <person name="Xu J."/>
            <person name="Minx P."/>
            <person name="Pepin K.H."/>
            <person name="Johnson M."/>
            <person name="Thiruvilangam P."/>
            <person name="Bhonagiri V."/>
            <person name="Nash W.E."/>
            <person name="Mardis E.R."/>
            <person name="Wilson R.K."/>
        </authorList>
    </citation>
    <scope>NUCLEOTIDE SEQUENCE [LARGE SCALE GENOMIC DNA]</scope>
    <source>
        <strain evidence="1">DSM 17241</strain>
    </source>
</reference>
<evidence type="ECO:0000313" key="2">
    <source>
        <dbReference type="Proteomes" id="UP000003803"/>
    </source>
</evidence>
<dbReference type="HOGENOM" id="CLU_1387778_0_0_9"/>
<dbReference type="EMBL" id="ABGD02000012">
    <property type="protein sequence ID" value="EDS11722.1"/>
    <property type="molecule type" value="Genomic_DNA"/>
</dbReference>
<evidence type="ECO:0000313" key="1">
    <source>
        <dbReference type="EMBL" id="EDS11722.1"/>
    </source>
</evidence>
<gene>
    <name evidence="1" type="ORF">ANACOL_01613</name>
</gene>
<name>B0PA44_9FIRM</name>
<accession>B0PA44</accession>
<protein>
    <submittedName>
        <fullName evidence="1">Uncharacterized protein</fullName>
    </submittedName>
</protein>
<sequence length="196" mass="21293">MLMAGEQQVEIKLAGNFTGDIFPAVRQKPSALQFLLEAAVIDAHTYIADPLQTGQSCPGRLKRVGDAHPLKILRLLPYVHKIGNHAGDAHTQAIGERMDSILLERQSTVQILHVGAETNAVHGVEILSENVVAKIEIVISKGEIVYAHSIKGCGGGMNRPMLPMLQIILCKGRTLERIAAIQNEGIFVLLNLRGQI</sequence>
<dbReference type="Proteomes" id="UP000003803">
    <property type="component" value="Unassembled WGS sequence"/>
</dbReference>